<keyword evidence="1" id="KW-0812">Transmembrane</keyword>
<reference evidence="2 3" key="1">
    <citation type="submission" date="2015-07" db="EMBL/GenBank/DDBJ databases">
        <title>Complete genome sequence of Mycobacterium goodii X7B, a facultative thermophilic biodesulfurizing bacterium.</title>
        <authorList>
            <person name="Yu B."/>
            <person name="Li F."/>
            <person name="Xu P."/>
        </authorList>
    </citation>
    <scope>NUCLEOTIDE SEQUENCE [LARGE SCALE GENOMIC DNA]</scope>
    <source>
        <strain evidence="2 3">X7B</strain>
    </source>
</reference>
<evidence type="ECO:0000256" key="1">
    <source>
        <dbReference type="SAM" id="Phobius"/>
    </source>
</evidence>
<feature type="transmembrane region" description="Helical" evidence="1">
    <location>
        <begin position="115"/>
        <end position="136"/>
    </location>
</feature>
<sequence length="188" mass="20139">MLTVPAFVWRGGALSRGVMVGLGAGIFLGLLAWLDSGLWFAGLAVFGIIAAVYGVWLGRRMVRYWPGASALTGTRRVRVASVTRCGGRIDDTGLARPVVDYADGMHDAARTGRQFRWVVPLVLVVAIGTAVWDATFGSTREVIASCVYLVLLAAELFWWPRHRGGLLANADRARERALELIGSGGPAG</sequence>
<dbReference type="Proteomes" id="UP000062255">
    <property type="component" value="Chromosome"/>
</dbReference>
<dbReference type="OrthoDB" id="4725455at2"/>
<dbReference type="KEGG" id="mgo:AFA91_24175"/>
<keyword evidence="1" id="KW-0472">Membrane</keyword>
<proteinExistence type="predicted"/>
<gene>
    <name evidence="2" type="ORF">AFA91_24175</name>
</gene>
<dbReference type="EMBL" id="CP012150">
    <property type="protein sequence ID" value="AKS34468.1"/>
    <property type="molecule type" value="Genomic_DNA"/>
</dbReference>
<organism evidence="2 3">
    <name type="scientific">Mycolicibacterium goodii</name>
    <name type="common">Mycobacterium goodii</name>
    <dbReference type="NCBI Taxonomy" id="134601"/>
    <lineage>
        <taxon>Bacteria</taxon>
        <taxon>Bacillati</taxon>
        <taxon>Actinomycetota</taxon>
        <taxon>Actinomycetes</taxon>
        <taxon>Mycobacteriales</taxon>
        <taxon>Mycobacteriaceae</taxon>
        <taxon>Mycolicibacterium</taxon>
    </lineage>
</organism>
<dbReference type="PATRIC" id="fig|134601.6.peg.5001"/>
<feature type="transmembrane region" description="Helical" evidence="1">
    <location>
        <begin position="38"/>
        <end position="56"/>
    </location>
</feature>
<dbReference type="RefSeq" id="WP_049746925.1">
    <property type="nucleotide sequence ID" value="NZ_CP012150.1"/>
</dbReference>
<dbReference type="AlphaFoldDB" id="A0A0K0XAP2"/>
<keyword evidence="1" id="KW-1133">Transmembrane helix</keyword>
<evidence type="ECO:0000313" key="3">
    <source>
        <dbReference type="Proteomes" id="UP000062255"/>
    </source>
</evidence>
<protein>
    <submittedName>
        <fullName evidence="2">Uncharacterized protein</fullName>
    </submittedName>
</protein>
<dbReference type="STRING" id="134601.AFA91_24175"/>
<evidence type="ECO:0000313" key="2">
    <source>
        <dbReference type="EMBL" id="AKS34468.1"/>
    </source>
</evidence>
<feature type="transmembrane region" description="Helical" evidence="1">
    <location>
        <begin position="142"/>
        <end position="159"/>
    </location>
</feature>
<accession>A0A0K0XAP2</accession>
<name>A0A0K0XAP2_MYCGD</name>
<feature type="transmembrane region" description="Helical" evidence="1">
    <location>
        <begin position="12"/>
        <end position="32"/>
    </location>
</feature>